<evidence type="ECO:0000313" key="2">
    <source>
        <dbReference type="EMBL" id="AIG26557.1"/>
    </source>
</evidence>
<keyword evidence="3" id="KW-1185">Reference proteome</keyword>
<keyword evidence="1" id="KW-1133">Transmembrane helix</keyword>
<name>A0A075R1U4_BRELA</name>
<evidence type="ECO:0000313" key="3">
    <source>
        <dbReference type="Proteomes" id="UP000005850"/>
    </source>
</evidence>
<keyword evidence="1" id="KW-0812">Transmembrane</keyword>
<proteinExistence type="predicted"/>
<dbReference type="eggNOG" id="ENOG502ZCCM">
    <property type="taxonomic scope" value="Bacteria"/>
</dbReference>
<dbReference type="InterPro" id="IPR025495">
    <property type="entry name" value="DUF4386"/>
</dbReference>
<accession>A0A075R1U4</accession>
<protein>
    <recommendedName>
        <fullName evidence="4">DUF4386 domain-containing protein</fullName>
    </recommendedName>
</protein>
<evidence type="ECO:0000256" key="1">
    <source>
        <dbReference type="SAM" id="Phobius"/>
    </source>
</evidence>
<feature type="transmembrane region" description="Helical" evidence="1">
    <location>
        <begin position="97"/>
        <end position="120"/>
    </location>
</feature>
<feature type="transmembrane region" description="Helical" evidence="1">
    <location>
        <begin position="14"/>
        <end position="36"/>
    </location>
</feature>
<organism evidence="2 3">
    <name type="scientific">Brevibacillus laterosporus LMG 15441</name>
    <dbReference type="NCBI Taxonomy" id="1042163"/>
    <lineage>
        <taxon>Bacteria</taxon>
        <taxon>Bacillati</taxon>
        <taxon>Bacillota</taxon>
        <taxon>Bacilli</taxon>
        <taxon>Bacillales</taxon>
        <taxon>Paenibacillaceae</taxon>
        <taxon>Brevibacillus</taxon>
    </lineage>
</organism>
<sequence>MVTSVKALSNERKAAITAGTSIIIMALAAFFSYGFVHESLVIKGDASATFHIIMSSNSLFKAEIFGWVIILISDTIVAWALYIFLKPIHKNLSLLGACFRLIYSTILGIAILNLVFVLLLSRYPNYLSSFKIEQIQPLMMLFLETFESIWSIGLIVFGGHLLMVGFVALQSDSIPKVISILPYTSL</sequence>
<reference evidence="2 3" key="1">
    <citation type="journal article" date="2011" name="J. Bacteriol.">
        <title>Genome sequence of Brevibacillus laterosporus LMG 15441, a pathogen of invertebrates.</title>
        <authorList>
            <person name="Djukic M."/>
            <person name="Poehlein A."/>
            <person name="Thurmer A."/>
            <person name="Daniel R."/>
        </authorList>
    </citation>
    <scope>NUCLEOTIDE SEQUENCE [LARGE SCALE GENOMIC DNA]</scope>
    <source>
        <strain evidence="2 3">LMG 15441</strain>
    </source>
</reference>
<keyword evidence="1" id="KW-0472">Membrane</keyword>
<dbReference type="Pfam" id="PF14329">
    <property type="entry name" value="DUF4386"/>
    <property type="match status" value="1"/>
</dbReference>
<gene>
    <name evidence="2" type="ORF">BRLA_c022360</name>
</gene>
<evidence type="ECO:0008006" key="4">
    <source>
        <dbReference type="Google" id="ProtNLM"/>
    </source>
</evidence>
<feature type="transmembrane region" description="Helical" evidence="1">
    <location>
        <begin position="149"/>
        <end position="169"/>
    </location>
</feature>
<dbReference type="AlphaFoldDB" id="A0A075R1U4"/>
<dbReference type="RefSeq" id="WP_003337426.1">
    <property type="nucleotide sequence ID" value="NZ_CP007806.1"/>
</dbReference>
<dbReference type="Proteomes" id="UP000005850">
    <property type="component" value="Chromosome"/>
</dbReference>
<feature type="transmembrane region" description="Helical" evidence="1">
    <location>
        <begin position="64"/>
        <end position="85"/>
    </location>
</feature>
<dbReference type="HOGENOM" id="CLU_098561_0_0_9"/>
<dbReference type="EMBL" id="CP007806">
    <property type="protein sequence ID" value="AIG26557.1"/>
    <property type="molecule type" value="Genomic_DNA"/>
</dbReference>
<dbReference type="KEGG" id="blr:BRLA_c022360"/>